<dbReference type="Proteomes" id="UP001451303">
    <property type="component" value="Unassembled WGS sequence"/>
</dbReference>
<comment type="caution">
    <text evidence="2">The sequence shown here is derived from an EMBL/GenBank/DDBJ whole genome shotgun (WGS) entry which is preliminary data.</text>
</comment>
<dbReference type="EMBL" id="JAVLET010000005">
    <property type="protein sequence ID" value="KAL0469850.1"/>
    <property type="molecule type" value="Genomic_DNA"/>
</dbReference>
<feature type="compositionally biased region" description="Pro residues" evidence="1">
    <location>
        <begin position="13"/>
        <end position="22"/>
    </location>
</feature>
<feature type="compositionally biased region" description="Low complexity" evidence="1">
    <location>
        <begin position="1"/>
        <end position="12"/>
    </location>
</feature>
<feature type="region of interest" description="Disordered" evidence="1">
    <location>
        <begin position="113"/>
        <end position="153"/>
    </location>
</feature>
<keyword evidence="3" id="KW-1185">Reference proteome</keyword>
<feature type="region of interest" description="Disordered" evidence="1">
    <location>
        <begin position="1"/>
        <end position="24"/>
    </location>
</feature>
<proteinExistence type="predicted"/>
<gene>
    <name evidence="2" type="ORF">QR685DRAFT_606924</name>
</gene>
<accession>A0ABR3DAZ1</accession>
<organism evidence="2 3">
    <name type="scientific">Neurospora intermedia</name>
    <dbReference type="NCBI Taxonomy" id="5142"/>
    <lineage>
        <taxon>Eukaryota</taxon>
        <taxon>Fungi</taxon>
        <taxon>Dikarya</taxon>
        <taxon>Ascomycota</taxon>
        <taxon>Pezizomycotina</taxon>
        <taxon>Sordariomycetes</taxon>
        <taxon>Sordariomycetidae</taxon>
        <taxon>Sordariales</taxon>
        <taxon>Sordariaceae</taxon>
        <taxon>Neurospora</taxon>
    </lineage>
</organism>
<evidence type="ECO:0000256" key="1">
    <source>
        <dbReference type="SAM" id="MobiDB-lite"/>
    </source>
</evidence>
<feature type="compositionally biased region" description="Acidic residues" evidence="1">
    <location>
        <begin position="117"/>
        <end position="143"/>
    </location>
</feature>
<evidence type="ECO:0000313" key="3">
    <source>
        <dbReference type="Proteomes" id="UP001451303"/>
    </source>
</evidence>
<evidence type="ECO:0000313" key="2">
    <source>
        <dbReference type="EMBL" id="KAL0469850.1"/>
    </source>
</evidence>
<protein>
    <submittedName>
        <fullName evidence="2">Uncharacterized protein</fullName>
    </submittedName>
</protein>
<name>A0ABR3DAZ1_NEUIN</name>
<sequence length="262" mass="29410">MPSPSASFNSSSPPGPSTPSPTLPSITHTLLQVSLSLKRDFRFLKLVTVRVSDSKRSSLEIAFDESETHKLLRTSLARLNSATRCFIRDANVLLDEEVNRSFDVYLRRAGSYSTYQEQEEGGEKEEEEEGQEKEEENGQEEEGEGWHVLDMTAEEKETRRELRRVLGVVEELRGVFLKKAGKYVLRRAGGKVVFKEKDVDGEVDNLGDLVGVLGQLNEDGDGENGEGREGKVSQDEDIKVGLERLACRLGMGKREERRAHRL</sequence>
<reference evidence="2 3" key="1">
    <citation type="submission" date="2023-09" db="EMBL/GenBank/DDBJ databases">
        <title>Multi-omics analysis of a traditional fermented food reveals byproduct-associated fungal strains for waste-to-food upcycling.</title>
        <authorList>
            <consortium name="Lawrence Berkeley National Laboratory"/>
            <person name="Rekdal V.M."/>
            <person name="Villalobos-Escobedo J.M."/>
            <person name="Rodriguez-Valeron N."/>
            <person name="Garcia M.O."/>
            <person name="Vasquez D.P."/>
            <person name="Damayanti I."/>
            <person name="Sorensen P.M."/>
            <person name="Baidoo E.E."/>
            <person name="De Carvalho A.C."/>
            <person name="Riley R."/>
            <person name="Lipzen A."/>
            <person name="He G."/>
            <person name="Yan M."/>
            <person name="Haridas S."/>
            <person name="Daum C."/>
            <person name="Yoshinaga Y."/>
            <person name="Ng V."/>
            <person name="Grigoriev I.V."/>
            <person name="Munk R."/>
            <person name="Nuraida L."/>
            <person name="Wijaya C.H."/>
            <person name="Morales P.-C."/>
            <person name="Keasling J.D."/>
        </authorList>
    </citation>
    <scope>NUCLEOTIDE SEQUENCE [LARGE SCALE GENOMIC DNA]</scope>
    <source>
        <strain evidence="2 3">FGSC 2613</strain>
    </source>
</reference>